<evidence type="ECO:0000256" key="13">
    <source>
        <dbReference type="ARBA" id="ARBA00044919"/>
    </source>
</evidence>
<feature type="transmembrane region" description="Helical" evidence="20">
    <location>
        <begin position="98"/>
        <end position="117"/>
    </location>
</feature>
<evidence type="ECO:0000256" key="5">
    <source>
        <dbReference type="ARBA" id="ARBA00044884"/>
    </source>
</evidence>
<evidence type="ECO:0000256" key="10">
    <source>
        <dbReference type="ARBA" id="ARBA00044900"/>
    </source>
</evidence>
<evidence type="ECO:0000256" key="6">
    <source>
        <dbReference type="ARBA" id="ARBA00044891"/>
    </source>
</evidence>
<comment type="catalytic activity">
    <reaction evidence="6">
        <text>L-lysyl-L-alpha-amino acid(out) = L-lysyl-L-alpha-amino acid(in)</text>
        <dbReference type="Rhea" id="RHEA:79387"/>
        <dbReference type="ChEBI" id="CHEBI:229965"/>
    </reaction>
</comment>
<evidence type="ECO:0000256" key="2">
    <source>
        <dbReference type="ARBA" id="ARBA00044876"/>
    </source>
</evidence>
<dbReference type="Pfam" id="PF07690">
    <property type="entry name" value="MFS_1"/>
    <property type="match status" value="1"/>
</dbReference>
<comment type="catalytic activity">
    <reaction evidence="7">
        <text>L-alpha-aminoacyl-L-lysine(out) = L-alpha-aminoacyl-L-lysine(in)</text>
        <dbReference type="Rhea" id="RHEA:79383"/>
        <dbReference type="ChEBI" id="CHEBI:229966"/>
    </reaction>
</comment>
<comment type="function">
    <text evidence="17">Lysosomal dipeptide uniporter that selectively exports lysine, arginine or histidine-containing dipeptides with a net positive charge from the lysosome lumen into the cytosol. Could play a role in a specific type of protein O-glycosylation indirectly regulating macrophages migration and tissue invasion. Also essential for liver homeostasis.</text>
</comment>
<dbReference type="OrthoDB" id="424834at2759"/>
<feature type="transmembrane region" description="Helical" evidence="20">
    <location>
        <begin position="124"/>
        <end position="144"/>
    </location>
</feature>
<evidence type="ECO:0000256" key="8">
    <source>
        <dbReference type="ARBA" id="ARBA00044898"/>
    </source>
</evidence>
<keyword evidence="20" id="KW-0472">Membrane</keyword>
<evidence type="ECO:0000313" key="22">
    <source>
        <dbReference type="EMBL" id="OBZ85425.1"/>
    </source>
</evidence>
<evidence type="ECO:0000256" key="11">
    <source>
        <dbReference type="ARBA" id="ARBA00044903"/>
    </source>
</evidence>
<evidence type="ECO:0000313" key="23">
    <source>
        <dbReference type="Proteomes" id="UP000093000"/>
    </source>
</evidence>
<evidence type="ECO:0000256" key="9">
    <source>
        <dbReference type="ARBA" id="ARBA00044899"/>
    </source>
</evidence>
<comment type="catalytic activity">
    <reaction evidence="11">
        <text>L-arginyl-glycine(out) = L-arginyl-glycine(in)</text>
        <dbReference type="Rhea" id="RHEA:79391"/>
        <dbReference type="ChEBI" id="CHEBI:229955"/>
    </reaction>
</comment>
<comment type="catalytic activity">
    <reaction evidence="4">
        <text>L-alpha-aminoacyl-L-arginine(out) = L-alpha-aminoacyl-L-arginine(in)</text>
        <dbReference type="Rhea" id="RHEA:79367"/>
        <dbReference type="ChEBI" id="CHEBI:229968"/>
    </reaction>
</comment>
<dbReference type="InterPro" id="IPR052187">
    <property type="entry name" value="MFSD1"/>
</dbReference>
<evidence type="ECO:0000256" key="15">
    <source>
        <dbReference type="ARBA" id="ARBA00044985"/>
    </source>
</evidence>
<feature type="transmembrane region" description="Helical" evidence="20">
    <location>
        <begin position="59"/>
        <end position="78"/>
    </location>
</feature>
<feature type="transmembrane region" description="Helical" evidence="20">
    <location>
        <begin position="218"/>
        <end position="240"/>
    </location>
</feature>
<comment type="catalytic activity">
    <reaction evidence="13">
        <text>L-alanyl-L-lysine(out) = L-alanyl-L-lysine(in)</text>
        <dbReference type="Rhea" id="RHEA:79415"/>
        <dbReference type="ChEBI" id="CHEBI:192470"/>
    </reaction>
</comment>
<dbReference type="PANTHER" id="PTHR23512:SF12">
    <property type="entry name" value="TRANSPORTER, PUTATIVE (AFU_ORTHOLOGUE AFUA_4G00260)-RELATED"/>
    <property type="match status" value="1"/>
</dbReference>
<evidence type="ECO:0000256" key="4">
    <source>
        <dbReference type="ARBA" id="ARBA00044881"/>
    </source>
</evidence>
<dbReference type="InterPro" id="IPR011701">
    <property type="entry name" value="MFS"/>
</dbReference>
<evidence type="ECO:0000256" key="1">
    <source>
        <dbReference type="ARBA" id="ARBA00004141"/>
    </source>
</evidence>
<evidence type="ECO:0000256" key="7">
    <source>
        <dbReference type="ARBA" id="ARBA00044893"/>
    </source>
</evidence>
<feature type="transmembrane region" description="Helical" evidence="20">
    <location>
        <begin position="150"/>
        <end position="171"/>
    </location>
</feature>
<evidence type="ECO:0000256" key="14">
    <source>
        <dbReference type="ARBA" id="ARBA00044924"/>
    </source>
</evidence>
<feature type="compositionally biased region" description="Low complexity" evidence="19">
    <location>
        <begin position="13"/>
        <end position="23"/>
    </location>
</feature>
<keyword evidence="23" id="KW-1185">Reference proteome</keyword>
<comment type="catalytic activity">
    <reaction evidence="8">
        <text>L-aspartyl-L-lysine(out) = L-aspartyl-L-lysine(in)</text>
        <dbReference type="Rhea" id="RHEA:79411"/>
        <dbReference type="ChEBI" id="CHEBI:229953"/>
    </reaction>
</comment>
<dbReference type="PROSITE" id="PS51257">
    <property type="entry name" value="PROKAR_LIPOPROTEIN"/>
    <property type="match status" value="1"/>
</dbReference>
<dbReference type="PANTHER" id="PTHR23512">
    <property type="entry name" value="MAJOR FACILITATOR SUPERFAMILY DOMAIN-CONTAINING PROTEIN 1"/>
    <property type="match status" value="1"/>
</dbReference>
<comment type="subcellular location">
    <subcellularLocation>
        <location evidence="1">Membrane</location>
        <topology evidence="1">Multi-pass membrane protein</topology>
    </subcellularLocation>
</comment>
<comment type="catalytic activity">
    <reaction evidence="3">
        <text>L-histidyl-glycine(out) = L-histidyl-glycine(in)</text>
        <dbReference type="Rhea" id="RHEA:79395"/>
        <dbReference type="ChEBI" id="CHEBI:229957"/>
    </reaction>
</comment>
<proteinExistence type="predicted"/>
<evidence type="ECO:0000256" key="20">
    <source>
        <dbReference type="SAM" id="Phobius"/>
    </source>
</evidence>
<dbReference type="EMBL" id="LUGH01000397">
    <property type="protein sequence ID" value="OBZ85425.1"/>
    <property type="molecule type" value="Genomic_DNA"/>
</dbReference>
<dbReference type="STRING" id="101091.A0A1C7N8G5"/>
<feature type="transmembrane region" description="Helical" evidence="20">
    <location>
        <begin position="183"/>
        <end position="206"/>
    </location>
</feature>
<reference evidence="22 23" key="1">
    <citation type="submission" date="2016-03" db="EMBL/GenBank/DDBJ databases">
        <title>Choanephora cucurbitarum.</title>
        <authorList>
            <person name="Min B."/>
            <person name="Park H."/>
            <person name="Park J.-H."/>
            <person name="Shin H.-D."/>
            <person name="Choi I.-G."/>
        </authorList>
    </citation>
    <scope>NUCLEOTIDE SEQUENCE [LARGE SCALE GENOMIC DNA]</scope>
    <source>
        <strain evidence="22 23">KUS-F28377</strain>
    </source>
</reference>
<gene>
    <name evidence="22" type="primary">MFSD1_0</name>
    <name evidence="22" type="ORF">A0J61_06523</name>
</gene>
<protein>
    <recommendedName>
        <fullName evidence="15">Lysosomal dipeptide transporter MFSD1</fullName>
    </recommendedName>
    <alternativeName>
        <fullName evidence="16">Major facilitator superfamily domain-containing protein 1</fullName>
    </alternativeName>
</protein>
<evidence type="ECO:0000259" key="21">
    <source>
        <dbReference type="PROSITE" id="PS50850"/>
    </source>
</evidence>
<comment type="caution">
    <text evidence="22">The sequence shown here is derived from an EMBL/GenBank/DDBJ whole genome shotgun (WGS) entry which is preliminary data.</text>
</comment>
<name>A0A1C7N8G5_9FUNG</name>
<dbReference type="SUPFAM" id="SSF103473">
    <property type="entry name" value="MFS general substrate transporter"/>
    <property type="match status" value="1"/>
</dbReference>
<evidence type="ECO:0000256" key="17">
    <source>
        <dbReference type="ARBA" id="ARBA00045709"/>
    </source>
</evidence>
<comment type="catalytic activity">
    <reaction evidence="14">
        <text>L-lysyl-glycine(out) = L-lysyl-glycine(in)</text>
        <dbReference type="Rhea" id="RHEA:79407"/>
        <dbReference type="ChEBI" id="CHEBI:191202"/>
    </reaction>
</comment>
<dbReference type="InterPro" id="IPR020846">
    <property type="entry name" value="MFS_dom"/>
</dbReference>
<evidence type="ECO:0000256" key="18">
    <source>
        <dbReference type="ARBA" id="ARBA00046376"/>
    </source>
</evidence>
<dbReference type="InterPro" id="IPR036259">
    <property type="entry name" value="MFS_trans_sf"/>
</dbReference>
<dbReference type="AlphaFoldDB" id="A0A1C7N8G5"/>
<comment type="catalytic activity">
    <reaction evidence="5">
        <text>L-alpha-aminoacyl-L-histidine(out) = L-alpha-aminoacyl-L-histidine(in)</text>
        <dbReference type="Rhea" id="RHEA:79375"/>
        <dbReference type="ChEBI" id="CHEBI:229967"/>
    </reaction>
</comment>
<comment type="catalytic activity">
    <reaction evidence="2">
        <text>L-lysyl-L-alanine(out) = L-lysyl-L-alanine(in)</text>
        <dbReference type="Rhea" id="RHEA:79399"/>
        <dbReference type="ChEBI" id="CHEBI:229954"/>
    </reaction>
</comment>
<feature type="region of interest" description="Disordered" evidence="19">
    <location>
        <begin position="1"/>
        <end position="25"/>
    </location>
</feature>
<evidence type="ECO:0000256" key="19">
    <source>
        <dbReference type="SAM" id="MobiDB-lite"/>
    </source>
</evidence>
<keyword evidence="20" id="KW-1133">Transmembrane helix</keyword>
<comment type="subunit">
    <text evidence="18">Homodimer. Interacts with lysosomal protein GLMP (via lumenal domain); the interaction starts while both proteins are still in the endoplasmic reticulum and is required for stabilization of MFSD1 in lysosomes but has no direct effect on its targeting to lysosomes or transporter activity.</text>
</comment>
<evidence type="ECO:0000256" key="12">
    <source>
        <dbReference type="ARBA" id="ARBA00044912"/>
    </source>
</evidence>
<feature type="domain" description="Major facilitator superfamily (MFS) profile" evidence="21">
    <location>
        <begin position="60"/>
        <end position="258"/>
    </location>
</feature>
<keyword evidence="20" id="KW-0812">Transmembrane</keyword>
<dbReference type="PROSITE" id="PS50850">
    <property type="entry name" value="MFS"/>
    <property type="match status" value="1"/>
</dbReference>
<dbReference type="Gene3D" id="1.20.1250.20">
    <property type="entry name" value="MFS general substrate transporter like domains"/>
    <property type="match status" value="1"/>
</dbReference>
<comment type="catalytic activity">
    <reaction evidence="9">
        <text>L-arginyl-L-alpha-amino acid(out) = L-arginyl-L-alpha-amino acid(in)</text>
        <dbReference type="Rhea" id="RHEA:79371"/>
        <dbReference type="ChEBI" id="CHEBI:84315"/>
    </reaction>
</comment>
<comment type="catalytic activity">
    <reaction evidence="10">
        <text>L-lysyl-L-lysine(out) = L-lysyl-L-lysine(in)</text>
        <dbReference type="Rhea" id="RHEA:79403"/>
        <dbReference type="ChEBI" id="CHEBI:229956"/>
    </reaction>
</comment>
<comment type="catalytic activity">
    <reaction evidence="12">
        <text>L-histidyl-L-alpha-amino acid(out) = L-histidyl-L-alpha-amino acid(in)</text>
        <dbReference type="Rhea" id="RHEA:79379"/>
        <dbReference type="ChEBI" id="CHEBI:229964"/>
    </reaction>
</comment>
<dbReference type="Proteomes" id="UP000093000">
    <property type="component" value="Unassembled WGS sequence"/>
</dbReference>
<dbReference type="InParanoid" id="A0A1C7N8G5"/>
<evidence type="ECO:0000256" key="3">
    <source>
        <dbReference type="ARBA" id="ARBA00044878"/>
    </source>
</evidence>
<sequence length="258" mass="27583">MLSTKENAIDEQSPLLSPSSSTSAGCCSEANCCKKIAIEDDDDDPTCQLSKQPWKYKSIALLCAIFLAMGSHFAAHTLGAMKSTIKKEFGITNSQYGVLQSSVSIVNTVLPLAGGLFIDAFGTIPGSILTTVLIAFGNILVAASTSTTNLSMMILGRILYGIGSGTVVIVQETILSQWFQGRSLAAVIALMMTISRLSSFLAQATVVPIATWSGWYGYGFWFSAALCVASLVINLIYIGLLKTVLNLSDKERCRVQQQ</sequence>
<organism evidence="22 23">
    <name type="scientific">Choanephora cucurbitarum</name>
    <dbReference type="NCBI Taxonomy" id="101091"/>
    <lineage>
        <taxon>Eukaryota</taxon>
        <taxon>Fungi</taxon>
        <taxon>Fungi incertae sedis</taxon>
        <taxon>Mucoromycota</taxon>
        <taxon>Mucoromycotina</taxon>
        <taxon>Mucoromycetes</taxon>
        <taxon>Mucorales</taxon>
        <taxon>Mucorineae</taxon>
        <taxon>Choanephoraceae</taxon>
        <taxon>Choanephoroideae</taxon>
        <taxon>Choanephora</taxon>
    </lineage>
</organism>
<accession>A0A1C7N8G5</accession>
<dbReference type="GO" id="GO:0016020">
    <property type="term" value="C:membrane"/>
    <property type="evidence" value="ECO:0007669"/>
    <property type="project" value="UniProtKB-SubCell"/>
</dbReference>
<dbReference type="GO" id="GO:0022857">
    <property type="term" value="F:transmembrane transporter activity"/>
    <property type="evidence" value="ECO:0007669"/>
    <property type="project" value="InterPro"/>
</dbReference>
<evidence type="ECO:0000256" key="16">
    <source>
        <dbReference type="ARBA" id="ARBA00045018"/>
    </source>
</evidence>